<dbReference type="Gene3D" id="3.10.450.50">
    <property type="match status" value="1"/>
</dbReference>
<organism evidence="1 2">
    <name type="scientific">Paenibacillus phytorum</name>
    <dbReference type="NCBI Taxonomy" id="2654977"/>
    <lineage>
        <taxon>Bacteria</taxon>
        <taxon>Bacillati</taxon>
        <taxon>Bacillota</taxon>
        <taxon>Bacilli</taxon>
        <taxon>Bacillales</taxon>
        <taxon>Paenibacillaceae</taxon>
        <taxon>Paenibacillus</taxon>
    </lineage>
</organism>
<reference evidence="1 2" key="1">
    <citation type="submission" date="2019-10" db="EMBL/GenBank/DDBJ databases">
        <title>Description of Paenibacillus terrestris sp. nov.</title>
        <authorList>
            <person name="Carlier A."/>
            <person name="Qi S."/>
        </authorList>
    </citation>
    <scope>NUCLEOTIDE SEQUENCE [LARGE SCALE GENOMIC DNA]</scope>
    <source>
        <strain evidence="1 2">LMG 31458</strain>
    </source>
</reference>
<gene>
    <name evidence="1" type="ORF">GC098_10475</name>
</gene>
<accession>A0ABX1XTJ8</accession>
<sequence>MMHEVNEKIAALAAAYNAVWNEPDVSLRRKAVEELWTEEAIHCTDTSEEKGHDAIESRIVEAYDKFVDQGSFAFKPLNNVSHHHGAIRLGWVMVPSGGGKVLGAGTVFILLGKDGRITRDYQFTDEV</sequence>
<name>A0ABX1XTJ8_9BACL</name>
<evidence type="ECO:0000313" key="1">
    <source>
        <dbReference type="EMBL" id="NOU71838.1"/>
    </source>
</evidence>
<protein>
    <submittedName>
        <fullName evidence="1">Nuclear transport factor 2 family protein</fullName>
    </submittedName>
</protein>
<keyword evidence="2" id="KW-1185">Reference proteome</keyword>
<evidence type="ECO:0000313" key="2">
    <source>
        <dbReference type="Proteomes" id="UP000616779"/>
    </source>
</evidence>
<proteinExistence type="predicted"/>
<dbReference type="SUPFAM" id="SSF54427">
    <property type="entry name" value="NTF2-like"/>
    <property type="match status" value="1"/>
</dbReference>
<dbReference type="RefSeq" id="WP_171643150.1">
    <property type="nucleotide sequence ID" value="NZ_WHOA01000082.1"/>
</dbReference>
<comment type="caution">
    <text evidence="1">The sequence shown here is derived from an EMBL/GenBank/DDBJ whole genome shotgun (WGS) entry which is preliminary data.</text>
</comment>
<dbReference type="EMBL" id="WHOA01000082">
    <property type="protein sequence ID" value="NOU71838.1"/>
    <property type="molecule type" value="Genomic_DNA"/>
</dbReference>
<dbReference type="Proteomes" id="UP000616779">
    <property type="component" value="Unassembled WGS sequence"/>
</dbReference>
<dbReference type="InterPro" id="IPR032710">
    <property type="entry name" value="NTF2-like_dom_sf"/>
</dbReference>